<dbReference type="Gene3D" id="3.30.40.10">
    <property type="entry name" value="Zinc/RING finger domain, C3HC4 (zinc finger)"/>
    <property type="match status" value="1"/>
</dbReference>
<feature type="domain" description="VWFA" evidence="1">
    <location>
        <begin position="133"/>
        <end position="329"/>
    </location>
</feature>
<organism evidence="3">
    <name type="scientific">seawater metagenome</name>
    <dbReference type="NCBI Taxonomy" id="1561972"/>
    <lineage>
        <taxon>unclassified sequences</taxon>
        <taxon>metagenomes</taxon>
        <taxon>ecological metagenomes</taxon>
    </lineage>
</organism>
<dbReference type="Gene3D" id="2.170.16.10">
    <property type="entry name" value="Hedgehog/Intein (Hint) domain"/>
    <property type="match status" value="1"/>
</dbReference>
<dbReference type="Gene3D" id="3.40.50.410">
    <property type="entry name" value="von Willebrand factor, type A domain"/>
    <property type="match status" value="1"/>
</dbReference>
<sequence>MQNITEILDSFYCPITQEIMTDPVICPEGHSFERNAIMTWLSKNPISPITRTKLEAFRLRPNRALKESIDNIRHLIDVNQLKKVTPLAIKCSQEMVDILQNSLNDIQLSMNYTKDYLNVCVKVPNSSTRAPANVVLVIDVSASMSTEATMKNDQGQDESHGFSLLDIVKQAAHTIRVSLKECDTLSVVSYSTDAKIIIQPTSMDHAGQLAVKSAIDGLTPDSRTNIWDGLFKALEICRENKSPEKHNKVLLLTDGQPNVIPPRGHVGMIRKYRDSHGELPASVDTFGFGYSLDSVDLNNIARECMGNYGFIPDSTMVGDMFSNCLANLLSVASPNSQLMLEIPEGVTFKDSPVMGNHNFEVTSWGMTIDTGALHYGQTKTFTFRINPLQSDNISQINATIQYSHFNESKQMSTTLMPQFMEDMERDMITYIRLAFVENVTEAWNQMSRGEPDLAKAIIKSFSSEISNSIVAGNEYIKDLMKDLMDQVTIAFSKQEYFQKWGRHYIPSLVRAHQHQICNNFKDPGVQHYGTELFNTIRDEADENYNKLPAPTPSANIHSSNHYRGMSNVTRSAAPVTMVSYNTRGGVCFHGDCQVKMYNGTLKMVKDIRQGDKILTTDPYTNYQDTIQCVIQTVFNQQKTDLVVLEGGWIGTPWHPIKSSDGKWVYPCQLSNPDEAYCQAVYSFLTVKRNSVLVNGIESCTLAHGIMGDPVVSHPFFGTEEIVNNLSQHPGWNQGYVQISNMDIMRDPLTGLVNELMVSTTNSDVMNV</sequence>
<dbReference type="GO" id="GO:0004842">
    <property type="term" value="F:ubiquitin-protein transferase activity"/>
    <property type="evidence" value="ECO:0007669"/>
    <property type="project" value="InterPro"/>
</dbReference>
<gene>
    <name evidence="3" type="ORF">CPAV1605_745</name>
</gene>
<feature type="domain" description="U-box" evidence="2">
    <location>
        <begin position="6"/>
        <end position="79"/>
    </location>
</feature>
<dbReference type="PROSITE" id="PS50234">
    <property type="entry name" value="VWFA"/>
    <property type="match status" value="1"/>
</dbReference>
<dbReference type="PANTHER" id="PTHR10579:SF43">
    <property type="entry name" value="ZINC FINGER (C3HC4-TYPE RING FINGER) FAMILY PROTEIN"/>
    <property type="match status" value="1"/>
</dbReference>
<dbReference type="InterPro" id="IPR013083">
    <property type="entry name" value="Znf_RING/FYVE/PHD"/>
</dbReference>
<dbReference type="InterPro" id="IPR003613">
    <property type="entry name" value="Ubox_domain"/>
</dbReference>
<dbReference type="InterPro" id="IPR002035">
    <property type="entry name" value="VWF_A"/>
</dbReference>
<reference evidence="3" key="1">
    <citation type="submission" date="2019-09" db="EMBL/GenBank/DDBJ databases">
        <authorList>
            <person name="Needham M D."/>
        </authorList>
    </citation>
    <scope>NUCLEOTIDE SEQUENCE</scope>
</reference>
<dbReference type="Pfam" id="PF14623">
    <property type="entry name" value="Vint"/>
    <property type="match status" value="1"/>
</dbReference>
<dbReference type="InterPro" id="IPR036465">
    <property type="entry name" value="vWFA_dom_sf"/>
</dbReference>
<proteinExistence type="predicted"/>
<dbReference type="GO" id="GO:0016567">
    <property type="term" value="P:protein ubiquitination"/>
    <property type="evidence" value="ECO:0007669"/>
    <property type="project" value="InterPro"/>
</dbReference>
<evidence type="ECO:0000259" key="1">
    <source>
        <dbReference type="PROSITE" id="PS50234"/>
    </source>
</evidence>
<dbReference type="SMART" id="SM00504">
    <property type="entry name" value="Ubox"/>
    <property type="match status" value="1"/>
</dbReference>
<dbReference type="AlphaFoldDB" id="A0A5E8CMB7"/>
<dbReference type="Pfam" id="PF13519">
    <property type="entry name" value="VWA_2"/>
    <property type="match status" value="1"/>
</dbReference>
<protein>
    <submittedName>
        <fullName evidence="3">Hint-domain</fullName>
    </submittedName>
</protein>
<dbReference type="PANTHER" id="PTHR10579">
    <property type="entry name" value="CALCIUM-ACTIVATED CHLORIDE CHANNEL REGULATOR"/>
    <property type="match status" value="1"/>
</dbReference>
<dbReference type="SUPFAM" id="SSF53300">
    <property type="entry name" value="vWA-like"/>
    <property type="match status" value="1"/>
</dbReference>
<dbReference type="SUPFAM" id="SSF57850">
    <property type="entry name" value="RING/U-box"/>
    <property type="match status" value="1"/>
</dbReference>
<accession>A0A5E8CMB7</accession>
<dbReference type="Pfam" id="PF14624">
    <property type="entry name" value="Vwaint"/>
    <property type="match status" value="1"/>
</dbReference>
<evidence type="ECO:0000259" key="2">
    <source>
        <dbReference type="PROSITE" id="PS51698"/>
    </source>
</evidence>
<evidence type="ECO:0000313" key="3">
    <source>
        <dbReference type="EMBL" id="VVU95020.1"/>
    </source>
</evidence>
<dbReference type="SUPFAM" id="SSF51294">
    <property type="entry name" value="Hedgehog/intein (Hint) domain"/>
    <property type="match status" value="1"/>
</dbReference>
<dbReference type="InterPro" id="IPR051266">
    <property type="entry name" value="CLCR"/>
</dbReference>
<name>A0A5E8CMB7_9ZZZZ</name>
<dbReference type="EMBL" id="CABVLZ010000003">
    <property type="protein sequence ID" value="VVU95020.1"/>
    <property type="molecule type" value="Genomic_DNA"/>
</dbReference>
<dbReference type="PROSITE" id="PS51698">
    <property type="entry name" value="U_BOX"/>
    <property type="match status" value="1"/>
</dbReference>
<dbReference type="Pfam" id="PF04564">
    <property type="entry name" value="U-box"/>
    <property type="match status" value="1"/>
</dbReference>
<dbReference type="CDD" id="cd16655">
    <property type="entry name" value="RING-Ubox_WDSUB1-like"/>
    <property type="match status" value="1"/>
</dbReference>
<dbReference type="InterPro" id="IPR032838">
    <property type="entry name" value="Vwaint_dom"/>
</dbReference>
<dbReference type="InterPro" id="IPR039510">
    <property type="entry name" value="Vint_dom"/>
</dbReference>
<dbReference type="SMART" id="SM00327">
    <property type="entry name" value="VWA"/>
    <property type="match status" value="1"/>
</dbReference>
<dbReference type="InterPro" id="IPR036844">
    <property type="entry name" value="Hint_dom_sf"/>
</dbReference>